<evidence type="ECO:0000313" key="1">
    <source>
        <dbReference type="EMBL" id="AFV73606.1"/>
    </source>
</evidence>
<dbReference type="HOGENOM" id="CLU_388761_0_0_6"/>
<dbReference type="eggNOG" id="COG0699">
    <property type="taxonomic scope" value="Bacteria"/>
</dbReference>
<dbReference type="PATRIC" id="fig|211586.12.peg.4500"/>
<keyword evidence="2" id="KW-1185">Reference proteome</keyword>
<dbReference type="RefSeq" id="WP_011074238.1">
    <property type="nucleotide sequence ID" value="NC_004347.2"/>
</dbReference>
<protein>
    <submittedName>
        <fullName evidence="1">Uncharacterized protein</fullName>
    </submittedName>
</protein>
<reference evidence="1 2" key="2">
    <citation type="journal article" date="2005" name="Proteomics">
        <title>Global detection and characterization of hypothetical proteins in Shewanella oneidensis MR-1 using LC-MS based proteomics.</title>
        <authorList>
            <person name="Elias D.A."/>
            <person name="Monroe M.E."/>
            <person name="Marshall M.J."/>
            <person name="Romine M.F."/>
            <person name="Belieav A.S."/>
            <person name="Fredrickson J.K."/>
            <person name="Anderson G.A."/>
            <person name="Smith R.D."/>
            <person name="Lipton M.S."/>
        </authorList>
    </citation>
    <scope>NUCLEOTIDE SEQUENCE [LARGE SCALE GENOMIC DNA]</scope>
    <source>
        <strain evidence="2">ATCC 700550 / JCM 31522 / CIP 106686 / LMG 19005 / NCIMB 14063 / MR-1</strain>
    </source>
</reference>
<reference evidence="1 2" key="4">
    <citation type="journal article" date="2011" name="BMC Genomics">
        <title>Genome-wide protein localization prediction strategies for gram negative bacteria.</title>
        <authorList>
            <person name="Romine M.F."/>
        </authorList>
    </citation>
    <scope>NUCLEOTIDE SEQUENCE [LARGE SCALE GENOMIC DNA]</scope>
    <source>
        <strain evidence="2">ATCC 700550 / JCM 31522 / CIP 106686 / LMG 19005 / NCIMB 14063 / MR-1</strain>
    </source>
</reference>
<dbReference type="OrthoDB" id="8566588at2"/>
<gene>
    <name evidence="1" type="ordered locus">SO_4812</name>
</gene>
<evidence type="ECO:0000313" key="2">
    <source>
        <dbReference type="Proteomes" id="UP000008186"/>
    </source>
</evidence>
<dbReference type="Proteomes" id="UP000008186">
    <property type="component" value="Chromosome"/>
</dbReference>
<reference evidence="1 2" key="1">
    <citation type="journal article" date="2002" name="Nat. Biotechnol.">
        <title>Genome sequence of the dissimilatory metal ion-reducing bacterium Shewanella oneidensis.</title>
        <authorList>
            <person name="Heidelberg J.F."/>
            <person name="Paulsen I.T."/>
            <person name="Nelson K.E."/>
            <person name="Gaidos E.J."/>
            <person name="Nelson W.C."/>
            <person name="Read T.D."/>
            <person name="Eisen J.A."/>
            <person name="Seshadri R."/>
            <person name="Ward N."/>
            <person name="Methe B."/>
            <person name="Clayton R.A."/>
            <person name="Meyer T."/>
            <person name="Tsapin A."/>
            <person name="Scott J."/>
            <person name="Beanan M."/>
            <person name="Brinkac L."/>
            <person name="Daugherty S."/>
            <person name="DeBoy R.T."/>
            <person name="Dodson R.J."/>
            <person name="Durkin A.S."/>
            <person name="Haft D.H."/>
            <person name="Kolonay J.F."/>
            <person name="Madupu R."/>
            <person name="Peterson J.D."/>
            <person name="Umayam L.A."/>
            <person name="White O."/>
            <person name="Wolf A.M."/>
            <person name="Vamathevan J."/>
            <person name="Weidman J."/>
            <person name="Impraim M."/>
            <person name="Lee K."/>
            <person name="Berry K."/>
            <person name="Lee C."/>
            <person name="Mueller J."/>
            <person name="Khouri H."/>
            <person name="Gill J."/>
            <person name="Utterback T.R."/>
            <person name="McDonald L.A."/>
            <person name="Feldblyum T.V."/>
            <person name="Smith H.O."/>
            <person name="Venter J.C."/>
            <person name="Nealson K.H."/>
            <person name="Fraser C.M."/>
        </authorList>
    </citation>
    <scope>NUCLEOTIDE SEQUENCE [LARGE SCALE GENOMIC DNA]</scope>
    <source>
        <strain evidence="2">ATCC 700550 / JCM 31522 / CIP 106686 / LMG 19005 / NCIMB 14063 / MR-1</strain>
    </source>
</reference>
<dbReference type="STRING" id="211586.SO_4812"/>
<accession>K4PW21</accession>
<name>K4PW21_SHEON</name>
<dbReference type="AlphaFoldDB" id="K4PW21"/>
<dbReference type="EMBL" id="AE014299">
    <property type="protein sequence ID" value="AFV73606.1"/>
    <property type="molecule type" value="Genomic_DNA"/>
</dbReference>
<dbReference type="BioCyc" id="SONE211586:G1GMP-4291-MONOMER"/>
<dbReference type="KEGG" id="son:SO_4812"/>
<dbReference type="PaxDb" id="211586-SO_4812"/>
<sequence length="610" mass="68962">MREQAGPLLAEIDRYLKAPLNQDVAARLFENKCGIVKLLSTIDQKHFSAAFIGKIGAGKTSAICKVSDLQYEDSNNEPVEVLKTGAGRTTVCEVAVEYATKYSIKVEPLPEDEVQRVVRNFADFIWAKANKNVADEDEGGNLLSEELTRCIRNMLGLTIEKKKEDGKWRSSDKALEFSMGCQSVAEVNELMFSCLDLESRTETEFWPNLEESKSWQVWLRDNFARINDGKNKVVSIPSRIIIRGPFPLMRGDIVWSIVDTRGIDSYIHREDIRKTLDTEGVFPIICSSFVDAPDADCRSFYELGIQLGLGRRVARDVTLLILDKNESDKVSDIDCDITDLNDRKGIGRSIREEQVVNKISHEYKISPNIITFDSKNDSSSEIWDVLEERRSAYITSKLNELVTLLAASQELLSAEDSKVEAFERDSHTLVSDWRSRADARSPDWAHFGEYIKNVFSATHHRTLAASIDRKGSWYNLNVYEAINQRARSSAVKFCGTEIAELKNSLALLRSKYPEFSNQIDALESKCVTQFDAFSVNVGEIAKEQWIEQVRTFVSIWHSMAAEWGCGAGYKSRVIEHWVVWTESDLSKAIHNALLRRIASAWGRVLAKVQG</sequence>
<organism evidence="1 2">
    <name type="scientific">Shewanella oneidensis (strain ATCC 700550 / JCM 31522 / CIP 106686 / LMG 19005 / NCIMB 14063 / MR-1)</name>
    <dbReference type="NCBI Taxonomy" id="211586"/>
    <lineage>
        <taxon>Bacteria</taxon>
        <taxon>Pseudomonadati</taxon>
        <taxon>Pseudomonadota</taxon>
        <taxon>Gammaproteobacteria</taxon>
        <taxon>Alteromonadales</taxon>
        <taxon>Shewanellaceae</taxon>
        <taxon>Shewanella</taxon>
    </lineage>
</organism>
<reference evidence="1 2" key="3">
    <citation type="journal article" date="2008" name="Appl. Environ. Microbiol.">
        <title>Identification of mobile elements and pseudogenes in the Shewanella oneidensis MR-1 genome.</title>
        <authorList>
            <person name="Romine M.F."/>
            <person name="Carlson T.S."/>
            <person name="Norbeck A.D."/>
            <person name="McCue L.A."/>
            <person name="Lipton M.S."/>
        </authorList>
    </citation>
    <scope>NUCLEOTIDE SEQUENCE [LARGE SCALE GENOMIC DNA]</scope>
    <source>
        <strain evidence="2">ATCC 700550 / JCM 31522 / CIP 106686 / LMG 19005 / NCIMB 14063 / MR-1</strain>
    </source>
</reference>
<proteinExistence type="predicted"/>